<dbReference type="SUPFAM" id="SSF46785">
    <property type="entry name" value="Winged helix' DNA-binding domain"/>
    <property type="match status" value="1"/>
</dbReference>
<organism evidence="3 4">
    <name type="scientific">Actinomadura montaniterrae</name>
    <dbReference type="NCBI Taxonomy" id="1803903"/>
    <lineage>
        <taxon>Bacteria</taxon>
        <taxon>Bacillati</taxon>
        <taxon>Actinomycetota</taxon>
        <taxon>Actinomycetes</taxon>
        <taxon>Streptosporangiales</taxon>
        <taxon>Thermomonosporaceae</taxon>
        <taxon>Actinomadura</taxon>
    </lineage>
</organism>
<proteinExistence type="predicted"/>
<dbReference type="InterPro" id="IPR005149">
    <property type="entry name" value="Tscrpt_reg_PadR_N"/>
</dbReference>
<dbReference type="InterPro" id="IPR036388">
    <property type="entry name" value="WH-like_DNA-bd_sf"/>
</dbReference>
<dbReference type="EMBL" id="WBMR01000052">
    <property type="protein sequence ID" value="KAB2379701.1"/>
    <property type="molecule type" value="Genomic_DNA"/>
</dbReference>
<dbReference type="InterPro" id="IPR036390">
    <property type="entry name" value="WH_DNA-bd_sf"/>
</dbReference>
<dbReference type="AlphaFoldDB" id="A0A6L3VSI3"/>
<accession>A0A6L3VSI3</accession>
<feature type="domain" description="Transcription regulator PadR C-terminal" evidence="2">
    <location>
        <begin position="153"/>
        <end position="229"/>
    </location>
</feature>
<comment type="caution">
    <text evidence="3">The sequence shown here is derived from an EMBL/GenBank/DDBJ whole genome shotgun (WGS) entry which is preliminary data.</text>
</comment>
<gene>
    <name evidence="3" type="ORF">F9B16_19435</name>
</gene>
<dbReference type="PANTHER" id="PTHR43252">
    <property type="entry name" value="TRANSCRIPTIONAL REGULATOR YQJI"/>
    <property type="match status" value="1"/>
</dbReference>
<dbReference type="OrthoDB" id="3186544at2"/>
<evidence type="ECO:0000313" key="4">
    <source>
        <dbReference type="Proteomes" id="UP000483004"/>
    </source>
</evidence>
<evidence type="ECO:0000259" key="2">
    <source>
        <dbReference type="Pfam" id="PF10400"/>
    </source>
</evidence>
<evidence type="ECO:0000259" key="1">
    <source>
        <dbReference type="Pfam" id="PF03551"/>
    </source>
</evidence>
<feature type="domain" description="Transcription regulator PadR N-terminal" evidence="1">
    <location>
        <begin position="68"/>
        <end position="140"/>
    </location>
</feature>
<name>A0A6L3VSI3_9ACTN</name>
<dbReference type="InterPro" id="IPR018309">
    <property type="entry name" value="Tscrpt_reg_PadR_C"/>
</dbReference>
<dbReference type="Gene3D" id="1.10.10.10">
    <property type="entry name" value="Winged helix-like DNA-binding domain superfamily/Winged helix DNA-binding domain"/>
    <property type="match status" value="1"/>
</dbReference>
<keyword evidence="4" id="KW-1185">Reference proteome</keyword>
<dbReference type="Gene3D" id="6.10.140.190">
    <property type="match status" value="1"/>
</dbReference>
<dbReference type="Pfam" id="PF03551">
    <property type="entry name" value="PadR"/>
    <property type="match status" value="1"/>
</dbReference>
<dbReference type="PANTHER" id="PTHR43252:SF6">
    <property type="entry name" value="NEGATIVE TRANSCRIPTION REGULATOR PADR"/>
    <property type="match status" value="1"/>
</dbReference>
<protein>
    <submittedName>
        <fullName evidence="3">PadR family transcriptional regulator</fullName>
    </submittedName>
</protein>
<sequence length="238" mass="26317">MSASGSSGLGAIPARIPASSGWTFMRAPMVSLIPSQRYERYGLSETVSTAVGPGGGHMEEPGVQACAVLGLIARHGPMTPYELKARVEESVEPFWPIPHAQLYRIPARLAEDGLLREETEEGGRRRRVFHLTAAGRAALRRWLADPGGPQIETRDPAQLKLFFADLGDPGDVVALAREQAALHRRWLADYRARRAALDPSDEVRLTSRARILKLGIMHEQAYAEFWEHLAEHPDDLDL</sequence>
<reference evidence="3 4" key="1">
    <citation type="submission" date="2019-09" db="EMBL/GenBank/DDBJ databases">
        <title>Actinomadura physcomitrii sp. nov., a novel actinomycete isolated from moss [Physcomitrium sphaericum (Ludw) Fuernr].</title>
        <authorList>
            <person name="Liu C."/>
            <person name="Zhuang X."/>
        </authorList>
    </citation>
    <scope>NUCLEOTIDE SEQUENCE [LARGE SCALE GENOMIC DNA]</scope>
    <source>
        <strain evidence="3 4">CYP1-1B</strain>
    </source>
</reference>
<dbReference type="Proteomes" id="UP000483004">
    <property type="component" value="Unassembled WGS sequence"/>
</dbReference>
<dbReference type="Pfam" id="PF10400">
    <property type="entry name" value="Vir_act_alpha_C"/>
    <property type="match status" value="1"/>
</dbReference>
<evidence type="ECO:0000313" key="3">
    <source>
        <dbReference type="EMBL" id="KAB2379701.1"/>
    </source>
</evidence>